<evidence type="ECO:0000313" key="2">
    <source>
        <dbReference type="EMBL" id="VVN33022.1"/>
    </source>
</evidence>
<sequence>MGPLKTQIAELRQALQQLVDHNVENPDDDDHWSGVLFFCTTDERTRTLVEQVESLASELFFDPQGRALRHRMRVACIDGVIIQESTPTPDDETVIHIELLQAGRITVSTARS</sequence>
<evidence type="ECO:0000313" key="1">
    <source>
        <dbReference type="EMBL" id="CAK9889645.1"/>
    </source>
</evidence>
<reference evidence="2" key="1">
    <citation type="submission" date="2019-09" db="EMBL/GenBank/DDBJ databases">
        <authorList>
            <person name="Chandra G."/>
            <person name="Truman W A."/>
        </authorList>
    </citation>
    <scope>NUCLEOTIDE SEQUENCE [LARGE SCALE GENOMIC DNA]</scope>
    <source>
        <strain evidence="2">PS652</strain>
    </source>
</reference>
<organism evidence="2">
    <name type="scientific">Pseudomonas fluorescens</name>
    <dbReference type="NCBI Taxonomy" id="294"/>
    <lineage>
        <taxon>Bacteria</taxon>
        <taxon>Pseudomonadati</taxon>
        <taxon>Pseudomonadota</taxon>
        <taxon>Gammaproteobacteria</taxon>
        <taxon>Pseudomonadales</taxon>
        <taxon>Pseudomonadaceae</taxon>
        <taxon>Pseudomonas</taxon>
    </lineage>
</organism>
<name>A0A5E6WV48_PSEFL</name>
<dbReference type="RefSeq" id="WP_038995608.1">
    <property type="nucleotide sequence ID" value="NZ_OZ024668.1"/>
</dbReference>
<dbReference type="AlphaFoldDB" id="A0A5E6WV48"/>
<reference evidence="1 3" key="2">
    <citation type="submission" date="2024-03" db="EMBL/GenBank/DDBJ databases">
        <authorList>
            <person name="Alaster D. Moffat"/>
            <person name="Govind Chandra"/>
            <person name="Andrew W. Truman"/>
        </authorList>
    </citation>
    <scope>NUCLEOTIDE SEQUENCE [LARGE SCALE GENOMIC DNA]</scope>
    <source>
        <strain evidence="1">PS652</strain>
    </source>
</reference>
<evidence type="ECO:0000313" key="3">
    <source>
        <dbReference type="Proteomes" id="UP000326595"/>
    </source>
</evidence>
<accession>A0A5E6WV48</accession>
<dbReference type="EMBL" id="OZ024668">
    <property type="protein sequence ID" value="CAK9889645.1"/>
    <property type="molecule type" value="Genomic_DNA"/>
</dbReference>
<dbReference type="EMBL" id="CABVHG010000042">
    <property type="protein sequence ID" value="VVN33022.1"/>
    <property type="molecule type" value="Genomic_DNA"/>
</dbReference>
<protein>
    <submittedName>
        <fullName evidence="2">Uncharacterized protein</fullName>
    </submittedName>
</protein>
<dbReference type="Proteomes" id="UP000326595">
    <property type="component" value="Chromosome"/>
</dbReference>
<proteinExistence type="predicted"/>
<gene>
    <name evidence="1" type="ORF">PS652_02474</name>
    <name evidence="2" type="ORF">PS652_04949</name>
</gene>